<name>A0AAU7DUV2_9MICO</name>
<evidence type="ECO:0000256" key="1">
    <source>
        <dbReference type="SAM" id="Phobius"/>
    </source>
</evidence>
<proteinExistence type="predicted"/>
<feature type="transmembrane region" description="Helical" evidence="1">
    <location>
        <begin position="27"/>
        <end position="47"/>
    </location>
</feature>
<keyword evidence="1" id="KW-0812">Transmembrane</keyword>
<reference evidence="2" key="1">
    <citation type="submission" date="2024-02" db="EMBL/GenBank/DDBJ databases">
        <title>Tomenella chthoni gen. nov. sp. nov., a member of the family Jonesiaceae isolated from bat guano.</title>
        <authorList>
            <person name="Miller S.L."/>
            <person name="King J."/>
            <person name="Sankaranarayanan K."/>
            <person name="Lawson P.A."/>
        </authorList>
    </citation>
    <scope>NUCLEOTIDE SEQUENCE</scope>
    <source>
        <strain evidence="2">BS-20</strain>
    </source>
</reference>
<feature type="transmembrane region" description="Helical" evidence="1">
    <location>
        <begin position="98"/>
        <end position="116"/>
    </location>
</feature>
<dbReference type="EMBL" id="CP146203">
    <property type="protein sequence ID" value="XBH21003.1"/>
    <property type="molecule type" value="Genomic_DNA"/>
</dbReference>
<dbReference type="AlphaFoldDB" id="A0AAU7DUV2"/>
<keyword evidence="1" id="KW-1133">Transmembrane helix</keyword>
<keyword evidence="1" id="KW-0472">Membrane</keyword>
<gene>
    <name evidence="2" type="ORF">V5R04_12380</name>
</gene>
<accession>A0AAU7DUV2</accession>
<evidence type="ECO:0008006" key="3">
    <source>
        <dbReference type="Google" id="ProtNLM"/>
    </source>
</evidence>
<organism evidence="2">
    <name type="scientific">Jonesiaceae bacterium BS-20</name>
    <dbReference type="NCBI Taxonomy" id="3120821"/>
    <lineage>
        <taxon>Bacteria</taxon>
        <taxon>Bacillati</taxon>
        <taxon>Actinomycetota</taxon>
        <taxon>Actinomycetes</taxon>
        <taxon>Micrococcales</taxon>
        <taxon>Jonesiaceae</taxon>
    </lineage>
</organism>
<sequence>MTENATQETAKGQRGLGFMGRVRKDPAFAAFWILRVGFVALPIWMGLDKFFDGLTIWPHYLAPIATDLLPMSAQSIMYVVGVVEVVAGIAVALKPRYAAYVVALWLAGIIVNLLLWSGWYDVALRDSGLLVAALALAQLARAYDAPVRQNR</sequence>
<evidence type="ECO:0000313" key="2">
    <source>
        <dbReference type="EMBL" id="XBH21003.1"/>
    </source>
</evidence>
<protein>
    <recommendedName>
        <fullName evidence="3">DoxX family membrane protein</fullName>
    </recommendedName>
</protein>
<feature type="transmembrane region" description="Helical" evidence="1">
    <location>
        <begin position="75"/>
        <end position="93"/>
    </location>
</feature>